<evidence type="ECO:0000313" key="10">
    <source>
        <dbReference type="Proteomes" id="UP001412067"/>
    </source>
</evidence>
<dbReference type="PANTHER" id="PTHR45728">
    <property type="entry name" value="ACETYL-COA CARBOXYLASE, ISOFORM A"/>
    <property type="match status" value="1"/>
</dbReference>
<dbReference type="Pfam" id="PF00289">
    <property type="entry name" value="Biotin_carb_N"/>
    <property type="match status" value="1"/>
</dbReference>
<keyword evidence="1" id="KW-0436">Ligase</keyword>
<dbReference type="InterPro" id="IPR005481">
    <property type="entry name" value="BC-like_N"/>
</dbReference>
<organism evidence="9 10">
    <name type="scientific">Platanthera guangdongensis</name>
    <dbReference type="NCBI Taxonomy" id="2320717"/>
    <lineage>
        <taxon>Eukaryota</taxon>
        <taxon>Viridiplantae</taxon>
        <taxon>Streptophyta</taxon>
        <taxon>Embryophyta</taxon>
        <taxon>Tracheophyta</taxon>
        <taxon>Spermatophyta</taxon>
        <taxon>Magnoliopsida</taxon>
        <taxon>Liliopsida</taxon>
        <taxon>Asparagales</taxon>
        <taxon>Orchidaceae</taxon>
        <taxon>Orchidoideae</taxon>
        <taxon>Orchideae</taxon>
        <taxon>Orchidinae</taxon>
        <taxon>Platanthera</taxon>
    </lineage>
</organism>
<accession>A0ABR2LRS2</accession>
<dbReference type="SUPFAM" id="SSF56059">
    <property type="entry name" value="Glutathione synthetase ATP-binding domain-like"/>
    <property type="match status" value="2"/>
</dbReference>
<proteinExistence type="predicted"/>
<keyword evidence="4" id="KW-0092">Biotin</keyword>
<evidence type="ECO:0000256" key="2">
    <source>
        <dbReference type="ARBA" id="ARBA00022741"/>
    </source>
</evidence>
<dbReference type="InterPro" id="IPR005479">
    <property type="entry name" value="CPAse_ATP-bd"/>
</dbReference>
<dbReference type="InterPro" id="IPR016185">
    <property type="entry name" value="PreATP-grasp_dom_sf"/>
</dbReference>
<keyword evidence="3 5" id="KW-0067">ATP-binding</keyword>
<dbReference type="EMBL" id="JBBWWR010000016">
    <property type="protein sequence ID" value="KAK8947541.1"/>
    <property type="molecule type" value="Genomic_DNA"/>
</dbReference>
<dbReference type="Proteomes" id="UP001412067">
    <property type="component" value="Unassembled WGS sequence"/>
</dbReference>
<feature type="domain" description="Biotin carboxylation" evidence="8">
    <location>
        <begin position="1"/>
        <end position="562"/>
    </location>
</feature>
<dbReference type="InterPro" id="IPR011764">
    <property type="entry name" value="Biotin_carboxylation_dom"/>
</dbReference>
<dbReference type="Gene3D" id="3.30.1490.20">
    <property type="entry name" value="ATP-grasp fold, A domain"/>
    <property type="match status" value="1"/>
</dbReference>
<reference evidence="9 10" key="1">
    <citation type="journal article" date="2022" name="Nat. Plants">
        <title>Genomes of leafy and leafless Platanthera orchids illuminate the evolution of mycoheterotrophy.</title>
        <authorList>
            <person name="Li M.H."/>
            <person name="Liu K.W."/>
            <person name="Li Z."/>
            <person name="Lu H.C."/>
            <person name="Ye Q.L."/>
            <person name="Zhang D."/>
            <person name="Wang J.Y."/>
            <person name="Li Y.F."/>
            <person name="Zhong Z.M."/>
            <person name="Liu X."/>
            <person name="Yu X."/>
            <person name="Liu D.K."/>
            <person name="Tu X.D."/>
            <person name="Liu B."/>
            <person name="Hao Y."/>
            <person name="Liao X.Y."/>
            <person name="Jiang Y.T."/>
            <person name="Sun W.H."/>
            <person name="Chen J."/>
            <person name="Chen Y.Q."/>
            <person name="Ai Y."/>
            <person name="Zhai J.W."/>
            <person name="Wu S.S."/>
            <person name="Zhou Z."/>
            <person name="Hsiao Y.Y."/>
            <person name="Wu W.L."/>
            <person name="Chen Y.Y."/>
            <person name="Lin Y.F."/>
            <person name="Hsu J.L."/>
            <person name="Li C.Y."/>
            <person name="Wang Z.W."/>
            <person name="Zhao X."/>
            <person name="Zhong W.Y."/>
            <person name="Ma X.K."/>
            <person name="Ma L."/>
            <person name="Huang J."/>
            <person name="Chen G.Z."/>
            <person name="Huang M.Z."/>
            <person name="Huang L."/>
            <person name="Peng D.H."/>
            <person name="Luo Y.B."/>
            <person name="Zou S.Q."/>
            <person name="Chen S.P."/>
            <person name="Lan S."/>
            <person name="Tsai W.C."/>
            <person name="Van de Peer Y."/>
            <person name="Liu Z.J."/>
        </authorList>
    </citation>
    <scope>NUCLEOTIDE SEQUENCE [LARGE SCALE GENOMIC DNA]</scope>
    <source>
        <strain evidence="9">Lor288</strain>
    </source>
</reference>
<dbReference type="InterPro" id="IPR011761">
    <property type="entry name" value="ATP-grasp"/>
</dbReference>
<evidence type="ECO:0000256" key="1">
    <source>
        <dbReference type="ARBA" id="ARBA00022598"/>
    </source>
</evidence>
<evidence type="ECO:0000256" key="5">
    <source>
        <dbReference type="PROSITE-ProRule" id="PRU00409"/>
    </source>
</evidence>
<evidence type="ECO:0000256" key="6">
    <source>
        <dbReference type="SAM" id="MobiDB-lite"/>
    </source>
</evidence>
<evidence type="ECO:0000313" key="9">
    <source>
        <dbReference type="EMBL" id="KAK8947541.1"/>
    </source>
</evidence>
<dbReference type="Gene3D" id="3.30.470.20">
    <property type="entry name" value="ATP-grasp fold, B domain"/>
    <property type="match status" value="2"/>
</dbReference>
<name>A0ABR2LRS2_9ASPA</name>
<dbReference type="InterPro" id="IPR049076">
    <property type="entry name" value="ACCA"/>
</dbReference>
<dbReference type="PROSITE" id="PS50979">
    <property type="entry name" value="BC"/>
    <property type="match status" value="1"/>
</dbReference>
<feature type="region of interest" description="Disordered" evidence="6">
    <location>
        <begin position="425"/>
        <end position="471"/>
    </location>
</feature>
<evidence type="ECO:0000259" key="7">
    <source>
        <dbReference type="PROSITE" id="PS50975"/>
    </source>
</evidence>
<sequence>MAEITHVSAVWPGWGHASENPELPDALKVKGIIFLGPPSAPMSALGDKIGSSLIAQAAGVPTLQWSGSHACVYTTEEALASCQVVGYPAMIKASWGGGGKGIRKVHNDEEVKALFKQVQGEVPGSPIFVMKLASQSRHLEVQLLCDQYENVAALHSRDCSVQRRHQKMAEITHVSAVWPGWGHASENPELPDALKVKGIIFLGPPATPMSALGDKIGSSLIAQAAGVPTLQWSGSHVKISPETCLDSIPDDIYRQACVYTTEEALATCQVVGYPAMIKASCGGGGKGIRKVHNDEEVKALFKQVQGEVPGSPIFVMKLASQIQSLLPIYFLYIKKSGYVSTPASGRVLSVRRAQNDSGASCSPPSSRYPNSHASHPVLSLQVRRALSYILVHQEVGNLPPGYPIMGDKLQDAQQGTTHQVAQAISAMSPKSDNRPVHPTEGIQRGPRLRQQKTSPHILPSDLGGLRQQSPRPGYLYSRRLQAAWPGDLCGLKRPGRPPFFFPSAFYPSCMNILDNMKNLKALKTLITERLDLRESETLENKDPVDVLEDDRIEIPVRPNLTV</sequence>
<keyword evidence="10" id="KW-1185">Reference proteome</keyword>
<dbReference type="SUPFAM" id="SSF52440">
    <property type="entry name" value="PreATP-grasp domain"/>
    <property type="match status" value="1"/>
</dbReference>
<comment type="caution">
    <text evidence="9">The sequence shown here is derived from an EMBL/GenBank/DDBJ whole genome shotgun (WGS) entry which is preliminary data.</text>
</comment>
<evidence type="ECO:0000259" key="8">
    <source>
        <dbReference type="PROSITE" id="PS50979"/>
    </source>
</evidence>
<gene>
    <name evidence="9" type="primary">ACC1</name>
    <name evidence="9" type="ORF">KSP40_PGU006802</name>
</gene>
<evidence type="ECO:0000256" key="4">
    <source>
        <dbReference type="ARBA" id="ARBA00023267"/>
    </source>
</evidence>
<dbReference type="PANTHER" id="PTHR45728:SF3">
    <property type="entry name" value="ACETYL-COA CARBOXYLASE"/>
    <property type="match status" value="1"/>
</dbReference>
<dbReference type="Pfam" id="PF02786">
    <property type="entry name" value="CPSase_L_D2"/>
    <property type="match status" value="2"/>
</dbReference>
<protein>
    <submittedName>
        <fullName evidence="9">Acetyl-CoA carboxylase 1</fullName>
    </submittedName>
</protein>
<evidence type="ECO:0000256" key="3">
    <source>
        <dbReference type="ARBA" id="ARBA00022840"/>
    </source>
</evidence>
<dbReference type="PROSITE" id="PS50975">
    <property type="entry name" value="ATP_GRASP"/>
    <property type="match status" value="1"/>
</dbReference>
<feature type="domain" description="ATP-grasp" evidence="7">
    <location>
        <begin position="52"/>
        <end position="257"/>
    </location>
</feature>
<keyword evidence="2 5" id="KW-0547">Nucleotide-binding</keyword>
<dbReference type="InterPro" id="IPR013815">
    <property type="entry name" value="ATP_grasp_subdomain_1"/>
</dbReference>